<organism evidence="1">
    <name type="scientific">viral metagenome</name>
    <dbReference type="NCBI Taxonomy" id="1070528"/>
    <lineage>
        <taxon>unclassified sequences</taxon>
        <taxon>metagenomes</taxon>
        <taxon>organismal metagenomes</taxon>
    </lineage>
</organism>
<evidence type="ECO:0000313" key="2">
    <source>
        <dbReference type="EMBL" id="QJB04777.1"/>
    </source>
</evidence>
<dbReference type="EMBL" id="MT143707">
    <property type="protein sequence ID" value="QJB01293.1"/>
    <property type="molecule type" value="Genomic_DNA"/>
</dbReference>
<proteinExistence type="predicted"/>
<name>A0A6M3M686_9ZZZZ</name>
<gene>
    <name evidence="1" type="ORF">MM171A00115_0046</name>
    <name evidence="2" type="ORF">MM171B00172_0019</name>
</gene>
<accession>A0A6M3M686</accession>
<evidence type="ECO:0000313" key="1">
    <source>
        <dbReference type="EMBL" id="QJB01293.1"/>
    </source>
</evidence>
<reference evidence="1" key="1">
    <citation type="submission" date="2020-03" db="EMBL/GenBank/DDBJ databases">
        <title>The deep terrestrial virosphere.</title>
        <authorList>
            <person name="Holmfeldt K."/>
            <person name="Nilsson E."/>
            <person name="Simone D."/>
            <person name="Lopez-Fernandez M."/>
            <person name="Wu X."/>
            <person name="de Brujin I."/>
            <person name="Lundin D."/>
            <person name="Andersson A."/>
            <person name="Bertilsson S."/>
            <person name="Dopson M."/>
        </authorList>
    </citation>
    <scope>NUCLEOTIDE SEQUENCE</scope>
    <source>
        <strain evidence="1">MM171A00115</strain>
        <strain evidence="2">MM171B00172</strain>
    </source>
</reference>
<protein>
    <submittedName>
        <fullName evidence="1">Putative tail protein</fullName>
    </submittedName>
</protein>
<sequence>MITVDDASLVGFGQLFSRAYQTQKAMLPLGNTTELKIAHTEEQKALANFITGVGNRNSFSRVTGVTCSFTMYDVNARNLALMGRGTIKGVSAAPVVDELHTCEALPGELIPFDSLPDMSVTVTVKTAGDVPLAPGTDYILTPYGIQLTSGTTVTAAGVKVSYTSLKADVVQMLTTAQAELEVYFAGLNAAQGGAPTPARLRRFKPGLVQEIALSGSDYAAYNITGELLADPLVTEPGMSQFYELGVAAKAA</sequence>
<dbReference type="EMBL" id="MT143890">
    <property type="protein sequence ID" value="QJB04777.1"/>
    <property type="molecule type" value="Genomic_DNA"/>
</dbReference>
<dbReference type="AlphaFoldDB" id="A0A6M3M686"/>